<sequence>MKNLELKDLGVQEMNTAEMTKVNGGGLGDININLNLEPVLKFLAGVLTDTGTLLTKTLGSLFQLLQGQL</sequence>
<evidence type="ECO:0000313" key="1">
    <source>
        <dbReference type="EMBL" id="MBB6112586.1"/>
    </source>
</evidence>
<comment type="caution">
    <text evidence="2">The sequence shown here is derived from an EMBL/GenBank/DDBJ whole genome shotgun (WGS) entry which is preliminary data.</text>
</comment>
<dbReference type="AlphaFoldDB" id="A0A1N7FSW2"/>
<name>A0A1N7FSW2_9SPHI</name>
<dbReference type="EMBL" id="JACHCB010000019">
    <property type="protein sequence ID" value="MBB6112586.1"/>
    <property type="molecule type" value="Genomic_DNA"/>
</dbReference>
<proteinExistence type="predicted"/>
<evidence type="ECO:0000313" key="3">
    <source>
        <dbReference type="Proteomes" id="UP000541583"/>
    </source>
</evidence>
<protein>
    <recommendedName>
        <fullName evidence="5">Bacteriocin-type signal sequence-containing protein</fullName>
    </recommendedName>
</protein>
<dbReference type="EMBL" id="JACHCA010000008">
    <property type="protein sequence ID" value="MBB6129177.1"/>
    <property type="molecule type" value="Genomic_DNA"/>
</dbReference>
<evidence type="ECO:0000313" key="4">
    <source>
        <dbReference type="Proteomes" id="UP000548326"/>
    </source>
</evidence>
<evidence type="ECO:0008006" key="5">
    <source>
        <dbReference type="Google" id="ProtNLM"/>
    </source>
</evidence>
<organism evidence="2 4">
    <name type="scientific">Mucilaginibacter lappiensis</name>
    <dbReference type="NCBI Taxonomy" id="354630"/>
    <lineage>
        <taxon>Bacteria</taxon>
        <taxon>Pseudomonadati</taxon>
        <taxon>Bacteroidota</taxon>
        <taxon>Sphingobacteriia</taxon>
        <taxon>Sphingobacteriales</taxon>
        <taxon>Sphingobacteriaceae</taxon>
        <taxon>Mucilaginibacter</taxon>
    </lineage>
</organism>
<gene>
    <name evidence="2" type="ORF">HDF22_003302</name>
    <name evidence="1" type="ORF">HDF23_005361</name>
</gene>
<keyword evidence="3" id="KW-1185">Reference proteome</keyword>
<dbReference type="STRING" id="354630.SAMN05421821_119121"/>
<accession>A0A1N7FSW2</accession>
<evidence type="ECO:0000313" key="2">
    <source>
        <dbReference type="EMBL" id="MBB6129177.1"/>
    </source>
</evidence>
<dbReference type="Proteomes" id="UP000541583">
    <property type="component" value="Unassembled WGS sequence"/>
</dbReference>
<reference evidence="3 4" key="1">
    <citation type="submission" date="2020-08" db="EMBL/GenBank/DDBJ databases">
        <title>Genomic Encyclopedia of Type Strains, Phase IV (KMG-V): Genome sequencing to study the core and pangenomes of soil and plant-associated prokaryotes.</title>
        <authorList>
            <person name="Whitman W."/>
        </authorList>
    </citation>
    <scope>NUCLEOTIDE SEQUENCE [LARGE SCALE GENOMIC DNA]</scope>
    <source>
        <strain evidence="1 3">ANJLi2</strain>
        <strain evidence="2 4">MP601</strain>
    </source>
</reference>
<dbReference type="RefSeq" id="WP_076378041.1">
    <property type="nucleotide sequence ID" value="NZ_FTMG01000019.1"/>
</dbReference>
<dbReference type="Proteomes" id="UP000548326">
    <property type="component" value="Unassembled WGS sequence"/>
</dbReference>